<dbReference type="KEGG" id="bor:COCMIDRAFT_27167"/>
<feature type="compositionally biased region" description="Basic and acidic residues" evidence="1">
    <location>
        <begin position="21"/>
        <end position="35"/>
    </location>
</feature>
<evidence type="ECO:0000313" key="2">
    <source>
        <dbReference type="EMBL" id="EUC44557.1"/>
    </source>
</evidence>
<reference evidence="2 3" key="1">
    <citation type="journal article" date="2013" name="PLoS Genet.">
        <title>Comparative genome structure, secondary metabolite, and effector coding capacity across Cochliobolus pathogens.</title>
        <authorList>
            <person name="Condon B.J."/>
            <person name="Leng Y."/>
            <person name="Wu D."/>
            <person name="Bushley K.E."/>
            <person name="Ohm R.A."/>
            <person name="Otillar R."/>
            <person name="Martin J."/>
            <person name="Schackwitz W."/>
            <person name="Grimwood J."/>
            <person name="MohdZainudin N."/>
            <person name="Xue C."/>
            <person name="Wang R."/>
            <person name="Manning V.A."/>
            <person name="Dhillon B."/>
            <person name="Tu Z.J."/>
            <person name="Steffenson B.J."/>
            <person name="Salamov A."/>
            <person name="Sun H."/>
            <person name="Lowry S."/>
            <person name="LaButti K."/>
            <person name="Han J."/>
            <person name="Copeland A."/>
            <person name="Lindquist E."/>
            <person name="Barry K."/>
            <person name="Schmutz J."/>
            <person name="Baker S.E."/>
            <person name="Ciuffetti L.M."/>
            <person name="Grigoriev I.V."/>
            <person name="Zhong S."/>
            <person name="Turgeon B.G."/>
        </authorList>
    </citation>
    <scope>NUCLEOTIDE SEQUENCE [LARGE SCALE GENOMIC DNA]</scope>
    <source>
        <strain evidence="2 3">ATCC 44560</strain>
    </source>
</reference>
<evidence type="ECO:0000256" key="1">
    <source>
        <dbReference type="SAM" id="MobiDB-lite"/>
    </source>
</evidence>
<accession>W6YYW8</accession>
<organism evidence="2 3">
    <name type="scientific">Bipolaris oryzae ATCC 44560</name>
    <dbReference type="NCBI Taxonomy" id="930090"/>
    <lineage>
        <taxon>Eukaryota</taxon>
        <taxon>Fungi</taxon>
        <taxon>Dikarya</taxon>
        <taxon>Ascomycota</taxon>
        <taxon>Pezizomycotina</taxon>
        <taxon>Dothideomycetes</taxon>
        <taxon>Pleosporomycetidae</taxon>
        <taxon>Pleosporales</taxon>
        <taxon>Pleosporineae</taxon>
        <taxon>Pleosporaceae</taxon>
        <taxon>Bipolaris</taxon>
    </lineage>
</organism>
<dbReference type="Proteomes" id="UP000054032">
    <property type="component" value="Unassembled WGS sequence"/>
</dbReference>
<dbReference type="GeneID" id="19121073"/>
<evidence type="ECO:0000313" key="3">
    <source>
        <dbReference type="Proteomes" id="UP000054032"/>
    </source>
</evidence>
<dbReference type="AlphaFoldDB" id="W6YYW8"/>
<keyword evidence="3" id="KW-1185">Reference proteome</keyword>
<dbReference type="HOGENOM" id="CLU_1532279_0_0_1"/>
<proteinExistence type="predicted"/>
<gene>
    <name evidence="2" type="ORF">COCMIDRAFT_27167</name>
</gene>
<dbReference type="RefSeq" id="XP_007688929.1">
    <property type="nucleotide sequence ID" value="XM_007690739.1"/>
</dbReference>
<name>W6YYW8_COCMI</name>
<feature type="compositionally biased region" description="Polar residues" evidence="1">
    <location>
        <begin position="9"/>
        <end position="20"/>
    </location>
</feature>
<dbReference type="EMBL" id="KI964002">
    <property type="protein sequence ID" value="EUC44557.1"/>
    <property type="molecule type" value="Genomic_DNA"/>
</dbReference>
<protein>
    <submittedName>
        <fullName evidence="2">Uncharacterized protein</fullName>
    </submittedName>
</protein>
<feature type="region of interest" description="Disordered" evidence="1">
    <location>
        <begin position="150"/>
        <end position="175"/>
    </location>
</feature>
<sequence length="175" mass="17880">MDAVPLGAVSNSASSATDTGVDSRRGQSERGEGRGQHLGLTEGGDSGRQGASPQGAGADGSGAGHKRSLHTTAPLAPLARDRQLSRNAASGPMQSARPAWGGPAVAGSTKANASSILESMLEGCYWYLDVHACIHSASLSVRFGPNLRPATASDQMAPPKPRRHRPLCSCGEVPS</sequence>
<feature type="region of interest" description="Disordered" evidence="1">
    <location>
        <begin position="1"/>
        <end position="107"/>
    </location>
</feature>